<feature type="signal peptide" evidence="1">
    <location>
        <begin position="1"/>
        <end position="19"/>
    </location>
</feature>
<dbReference type="AlphaFoldDB" id="A0AA39FL36"/>
<keyword evidence="3" id="KW-1185">Reference proteome</keyword>
<proteinExistence type="predicted"/>
<dbReference type="GO" id="GO:0008237">
    <property type="term" value="F:metallopeptidase activity"/>
    <property type="evidence" value="ECO:0007669"/>
    <property type="project" value="InterPro"/>
</dbReference>
<gene>
    <name evidence="2" type="ORF">PV327_011332</name>
</gene>
<comment type="caution">
    <text evidence="2">The sequence shown here is derived from an EMBL/GenBank/DDBJ whole genome shotgun (WGS) entry which is preliminary data.</text>
</comment>
<reference evidence="2" key="2">
    <citation type="submission" date="2023-03" db="EMBL/GenBank/DDBJ databases">
        <authorList>
            <person name="Inwood S.N."/>
            <person name="Skelly J.G."/>
            <person name="Guhlin J."/>
            <person name="Harrop T.W.R."/>
            <person name="Goldson S.G."/>
            <person name="Dearden P.K."/>
        </authorList>
    </citation>
    <scope>NUCLEOTIDE SEQUENCE</scope>
    <source>
        <strain evidence="2">Lincoln</strain>
        <tissue evidence="2">Whole body</tissue>
    </source>
</reference>
<dbReference type="Proteomes" id="UP001168972">
    <property type="component" value="Unassembled WGS sequence"/>
</dbReference>
<accession>A0AA39FL36</accession>
<dbReference type="InterPro" id="IPR024079">
    <property type="entry name" value="MetalloPept_cat_dom_sf"/>
</dbReference>
<evidence type="ECO:0000256" key="1">
    <source>
        <dbReference type="SAM" id="SignalP"/>
    </source>
</evidence>
<organism evidence="2 3">
    <name type="scientific">Microctonus hyperodae</name>
    <name type="common">Parasitoid wasp</name>
    <dbReference type="NCBI Taxonomy" id="165561"/>
    <lineage>
        <taxon>Eukaryota</taxon>
        <taxon>Metazoa</taxon>
        <taxon>Ecdysozoa</taxon>
        <taxon>Arthropoda</taxon>
        <taxon>Hexapoda</taxon>
        <taxon>Insecta</taxon>
        <taxon>Pterygota</taxon>
        <taxon>Neoptera</taxon>
        <taxon>Endopterygota</taxon>
        <taxon>Hymenoptera</taxon>
        <taxon>Apocrita</taxon>
        <taxon>Ichneumonoidea</taxon>
        <taxon>Braconidae</taxon>
        <taxon>Euphorinae</taxon>
        <taxon>Microctonus</taxon>
    </lineage>
</organism>
<evidence type="ECO:0000313" key="2">
    <source>
        <dbReference type="EMBL" id="KAK0171426.1"/>
    </source>
</evidence>
<reference evidence="2" key="1">
    <citation type="journal article" date="2023" name="bioRxiv">
        <title>Scaffold-level genome assemblies of two parasitoid biocontrol wasps reveal the parthenogenesis mechanism and an associated novel virus.</title>
        <authorList>
            <person name="Inwood S."/>
            <person name="Skelly J."/>
            <person name="Guhlin J."/>
            <person name="Harrop T."/>
            <person name="Goldson S."/>
            <person name="Dearden P."/>
        </authorList>
    </citation>
    <scope>NUCLEOTIDE SEQUENCE</scope>
    <source>
        <strain evidence="2">Lincoln</strain>
        <tissue evidence="2">Whole body</tissue>
    </source>
</reference>
<name>A0AA39FL36_MICHY</name>
<keyword evidence="1" id="KW-0732">Signal</keyword>
<evidence type="ECO:0000313" key="3">
    <source>
        <dbReference type="Proteomes" id="UP001168972"/>
    </source>
</evidence>
<feature type="chain" id="PRO_5041465176" evidence="1">
    <location>
        <begin position="20"/>
        <end position="340"/>
    </location>
</feature>
<dbReference type="Gene3D" id="3.40.390.10">
    <property type="entry name" value="Collagenase (Catalytic Domain)"/>
    <property type="match status" value="1"/>
</dbReference>
<sequence length="340" mass="38784">MMNIIRILILLPQFVFIQGVGPHSLCKDSNLVSPSVEAGTSYDSLMPLPNFEMKIMSENDDSIVSNVNLKLTERSLANENLPIWILTGVIDSNNLEDTYASDIVRNDQVMKRLGKFSIYQQSETSSAVVYFHERRQFDGMIGYDILIRGLPMAVINSGSKTNQRIGSHGIYRRPKYQGHSVVKSESSNNYAGVNYQHYKQTYQGRLYDGYPEVLVVVSWDVAKHLTNFIYRKEELDKYTTIVSYVITLFNGVDMLYSKLEKTKIQINIAGIIIGTEEMSFEFLDECCHMGFNRLTPVKKMDASCANKKIINFLGARQNKISLDSYDVVVFLTRYVVITFF</sequence>
<dbReference type="EMBL" id="JAQQBR010000379">
    <property type="protein sequence ID" value="KAK0171426.1"/>
    <property type="molecule type" value="Genomic_DNA"/>
</dbReference>
<protein>
    <submittedName>
        <fullName evidence="2">Uncharacterized protein</fullName>
    </submittedName>
</protein>